<protein>
    <submittedName>
        <fullName evidence="2">N,N-dimethylformamidase beta subunit</fullName>
        <ecNumber evidence="2">3.5.1.56</ecNumber>
    </submittedName>
</protein>
<keyword evidence="2" id="KW-0378">Hydrolase</keyword>
<evidence type="ECO:0000259" key="1">
    <source>
        <dbReference type="Pfam" id="PF20254"/>
    </source>
</evidence>
<reference evidence="2 3" key="1">
    <citation type="submission" date="2019-02" db="EMBL/GenBank/DDBJ databases">
        <title>Deep-cultivation of Planctomycetes and their phenomic and genomic characterization uncovers novel biology.</title>
        <authorList>
            <person name="Wiegand S."/>
            <person name="Jogler M."/>
            <person name="Boedeker C."/>
            <person name="Pinto D."/>
            <person name="Vollmers J."/>
            <person name="Rivas-Marin E."/>
            <person name="Kohn T."/>
            <person name="Peeters S.H."/>
            <person name="Heuer A."/>
            <person name="Rast P."/>
            <person name="Oberbeckmann S."/>
            <person name="Bunk B."/>
            <person name="Jeske O."/>
            <person name="Meyerdierks A."/>
            <person name="Storesund J.E."/>
            <person name="Kallscheuer N."/>
            <person name="Luecker S."/>
            <person name="Lage O.M."/>
            <person name="Pohl T."/>
            <person name="Merkel B.J."/>
            <person name="Hornburger P."/>
            <person name="Mueller R.-W."/>
            <person name="Bruemmer F."/>
            <person name="Labrenz M."/>
            <person name="Spormann A.M."/>
            <person name="Op den Camp H."/>
            <person name="Overmann J."/>
            <person name="Amann R."/>
            <person name="Jetten M.S.M."/>
            <person name="Mascher T."/>
            <person name="Medema M.H."/>
            <person name="Devos D.P."/>
            <person name="Kaster A.-K."/>
            <person name="Ovreas L."/>
            <person name="Rohde M."/>
            <person name="Galperin M.Y."/>
            <person name="Jogler C."/>
        </authorList>
    </citation>
    <scope>NUCLEOTIDE SEQUENCE [LARGE SCALE GENOMIC DNA]</scope>
    <source>
        <strain evidence="2 3">ElP</strain>
    </source>
</reference>
<dbReference type="OrthoDB" id="235808at2"/>
<accession>A0A518GV48</accession>
<dbReference type="AlphaFoldDB" id="A0A518GV48"/>
<dbReference type="RefSeq" id="WP_145266562.1">
    <property type="nucleotide sequence ID" value="NZ_CP036426.1"/>
</dbReference>
<dbReference type="Pfam" id="PF20254">
    <property type="entry name" value="DMFA2_C"/>
    <property type="match status" value="1"/>
</dbReference>
<dbReference type="InterPro" id="IPR046540">
    <property type="entry name" value="DMFA2_C"/>
</dbReference>
<dbReference type="KEGG" id="tpla:ElP_02940"/>
<gene>
    <name evidence="2" type="primary">dmfA2</name>
    <name evidence="2" type="ORF">ElP_02940</name>
</gene>
<dbReference type="GO" id="GO:0050116">
    <property type="term" value="F:N,N-dimethylformamidase activity"/>
    <property type="evidence" value="ECO:0007669"/>
    <property type="project" value="UniProtKB-EC"/>
</dbReference>
<organism evidence="2 3">
    <name type="scientific">Tautonia plasticadhaerens</name>
    <dbReference type="NCBI Taxonomy" id="2527974"/>
    <lineage>
        <taxon>Bacteria</taxon>
        <taxon>Pseudomonadati</taxon>
        <taxon>Planctomycetota</taxon>
        <taxon>Planctomycetia</taxon>
        <taxon>Isosphaerales</taxon>
        <taxon>Isosphaeraceae</taxon>
        <taxon>Tautonia</taxon>
    </lineage>
</organism>
<name>A0A518GV48_9BACT</name>
<keyword evidence="3" id="KW-1185">Reference proteome</keyword>
<dbReference type="Proteomes" id="UP000317835">
    <property type="component" value="Chromosome"/>
</dbReference>
<sequence length="533" mass="58751">MLIGFVSDERYVALPDVSFEFLGPSGSVAARSRADGSVHAALMPGPYVVTVNAPGYGAKRVRLDCPTSRPYHFRMLSDRLLGYAWPKWTRSGEESEFRVHSPEPYRLDLSRYGLDVEHVRNLGWHDEHGPRATAQITPDGDYTRGGVRWNSVGYPSKVHRQYVTAPDRSGLYYFRAQTRSGLDFAFPWVVAPSRPSAPIAFLTATMTWNAYNAFGGRSNYISPDALPPEPTVNSRQELARYTDPDFVTYDADSYALLSFDRPDPNTHIDPGELPTDPIEGRAACHLAPAEWRILAWLEREGIPHDVYAENQLHDGTLDLDAYRVIVLAPHPEYWTKAMYDRVKAWVDHHGGRLAYLGGNGVNCEVTLPDPSTMIVHNGRERDVYPKGLDSRFHLTAGVSEATLLGVAFSYAGIMTSTPFRATDSSHWAFSGTGLKDGDRFGTRSLHMRCEGGASGHETDKVTPHSPPDVRVIARGENPDDGGAHLSLYTTPSGGAVFAASSITYPACLLVDAHVSTITANVFRRFLDDGPVSP</sequence>
<dbReference type="SUPFAM" id="SSF49464">
    <property type="entry name" value="Carboxypeptidase regulatory domain-like"/>
    <property type="match status" value="1"/>
</dbReference>
<dbReference type="EMBL" id="CP036426">
    <property type="protein sequence ID" value="QDV32462.1"/>
    <property type="molecule type" value="Genomic_DNA"/>
</dbReference>
<dbReference type="EC" id="3.5.1.56" evidence="2"/>
<proteinExistence type="predicted"/>
<feature type="domain" description="N,N-dimethylformamidase beta subunit-like C-terminal" evidence="1">
    <location>
        <begin position="161"/>
        <end position="508"/>
    </location>
</feature>
<evidence type="ECO:0000313" key="2">
    <source>
        <dbReference type="EMBL" id="QDV32462.1"/>
    </source>
</evidence>
<dbReference type="InterPro" id="IPR008969">
    <property type="entry name" value="CarboxyPept-like_regulatory"/>
</dbReference>
<evidence type="ECO:0000313" key="3">
    <source>
        <dbReference type="Proteomes" id="UP000317835"/>
    </source>
</evidence>